<evidence type="ECO:0000256" key="6">
    <source>
        <dbReference type="ARBA" id="ARBA00022729"/>
    </source>
</evidence>
<keyword evidence="9 11" id="KW-0472">Membrane</keyword>
<feature type="domain" description="TonB-dependent receptor plug" evidence="13">
    <location>
        <begin position="123"/>
        <end position="235"/>
    </location>
</feature>
<reference evidence="14 15" key="1">
    <citation type="submission" date="2018-03" db="EMBL/GenBank/DDBJ databases">
        <title>Genomic Encyclopedia of Archaeal and Bacterial Type Strains, Phase II (KMG-II): from individual species to whole genera.</title>
        <authorList>
            <person name="Goeker M."/>
        </authorList>
    </citation>
    <scope>NUCLEOTIDE SEQUENCE [LARGE SCALE GENOMIC DNA]</scope>
    <source>
        <strain evidence="14 15">DSM 27267</strain>
    </source>
</reference>
<dbReference type="SUPFAM" id="SSF56935">
    <property type="entry name" value="Porins"/>
    <property type="match status" value="1"/>
</dbReference>
<feature type="chain" id="PRO_5015134316" evidence="12">
    <location>
        <begin position="23"/>
        <end position="867"/>
    </location>
</feature>
<keyword evidence="4" id="KW-0410">Iron transport</keyword>
<name>A0A2P8CE05_9BACT</name>
<keyword evidence="6 12" id="KW-0732">Signal</keyword>
<keyword evidence="14" id="KW-0675">Receptor</keyword>
<evidence type="ECO:0000313" key="15">
    <source>
        <dbReference type="Proteomes" id="UP000240621"/>
    </source>
</evidence>
<evidence type="ECO:0000256" key="7">
    <source>
        <dbReference type="ARBA" id="ARBA00023004"/>
    </source>
</evidence>
<comment type="caution">
    <text evidence="14">The sequence shown here is derived from an EMBL/GenBank/DDBJ whole genome shotgun (WGS) entry which is preliminary data.</text>
</comment>
<dbReference type="GO" id="GO:0009279">
    <property type="term" value="C:cell outer membrane"/>
    <property type="evidence" value="ECO:0007669"/>
    <property type="project" value="UniProtKB-SubCell"/>
</dbReference>
<evidence type="ECO:0000256" key="10">
    <source>
        <dbReference type="ARBA" id="ARBA00023237"/>
    </source>
</evidence>
<dbReference type="PROSITE" id="PS52016">
    <property type="entry name" value="TONB_DEPENDENT_REC_3"/>
    <property type="match status" value="1"/>
</dbReference>
<evidence type="ECO:0000256" key="1">
    <source>
        <dbReference type="ARBA" id="ARBA00004571"/>
    </source>
</evidence>
<accession>A0A2P8CE05</accession>
<dbReference type="PANTHER" id="PTHR32552">
    <property type="entry name" value="FERRICHROME IRON RECEPTOR-RELATED"/>
    <property type="match status" value="1"/>
</dbReference>
<evidence type="ECO:0000256" key="9">
    <source>
        <dbReference type="ARBA" id="ARBA00023136"/>
    </source>
</evidence>
<keyword evidence="10 11" id="KW-0998">Cell outer membrane</keyword>
<evidence type="ECO:0000259" key="13">
    <source>
        <dbReference type="Pfam" id="PF07715"/>
    </source>
</evidence>
<evidence type="ECO:0000313" key="14">
    <source>
        <dbReference type="EMBL" id="PSK83215.1"/>
    </source>
</evidence>
<evidence type="ECO:0000256" key="11">
    <source>
        <dbReference type="PROSITE-ProRule" id="PRU01360"/>
    </source>
</evidence>
<dbReference type="AlphaFoldDB" id="A0A2P8CE05"/>
<dbReference type="InterPro" id="IPR037066">
    <property type="entry name" value="Plug_dom_sf"/>
</dbReference>
<dbReference type="EMBL" id="PYGC01000004">
    <property type="protein sequence ID" value="PSK83215.1"/>
    <property type="molecule type" value="Genomic_DNA"/>
</dbReference>
<gene>
    <name evidence="14" type="ORF">CLV93_104145</name>
</gene>
<keyword evidence="8" id="KW-0406">Ion transport</keyword>
<dbReference type="GO" id="GO:0015344">
    <property type="term" value="F:siderophore uptake transmembrane transporter activity"/>
    <property type="evidence" value="ECO:0007669"/>
    <property type="project" value="TreeGrafter"/>
</dbReference>
<evidence type="ECO:0000256" key="4">
    <source>
        <dbReference type="ARBA" id="ARBA00022496"/>
    </source>
</evidence>
<dbReference type="Gene3D" id="2.170.130.10">
    <property type="entry name" value="TonB-dependent receptor, plug domain"/>
    <property type="match status" value="1"/>
</dbReference>
<dbReference type="InterPro" id="IPR039426">
    <property type="entry name" value="TonB-dep_rcpt-like"/>
</dbReference>
<evidence type="ECO:0000256" key="8">
    <source>
        <dbReference type="ARBA" id="ARBA00023065"/>
    </source>
</evidence>
<evidence type="ECO:0000256" key="2">
    <source>
        <dbReference type="ARBA" id="ARBA00022448"/>
    </source>
</evidence>
<dbReference type="RefSeq" id="WP_106542018.1">
    <property type="nucleotide sequence ID" value="NZ_BLAU01000001.1"/>
</dbReference>
<keyword evidence="3 11" id="KW-1134">Transmembrane beta strand</keyword>
<dbReference type="InterPro" id="IPR008969">
    <property type="entry name" value="CarboxyPept-like_regulatory"/>
</dbReference>
<dbReference type="Gene3D" id="2.60.40.1120">
    <property type="entry name" value="Carboxypeptidase-like, regulatory domain"/>
    <property type="match status" value="1"/>
</dbReference>
<evidence type="ECO:0000256" key="3">
    <source>
        <dbReference type="ARBA" id="ARBA00022452"/>
    </source>
</evidence>
<dbReference type="Gene3D" id="2.40.170.20">
    <property type="entry name" value="TonB-dependent receptor, beta-barrel domain"/>
    <property type="match status" value="1"/>
</dbReference>
<keyword evidence="7" id="KW-0408">Iron</keyword>
<comment type="subcellular location">
    <subcellularLocation>
        <location evidence="1 11">Cell outer membrane</location>
        <topology evidence="1 11">Multi-pass membrane protein</topology>
    </subcellularLocation>
</comment>
<protein>
    <submittedName>
        <fullName evidence="14">Outer membrane receptor for Fe3+-dicitrate</fullName>
    </submittedName>
</protein>
<evidence type="ECO:0000256" key="12">
    <source>
        <dbReference type="SAM" id="SignalP"/>
    </source>
</evidence>
<dbReference type="InterPro" id="IPR012910">
    <property type="entry name" value="Plug_dom"/>
</dbReference>
<dbReference type="OrthoDB" id="1122665at2"/>
<dbReference type="Pfam" id="PF13715">
    <property type="entry name" value="CarbopepD_reg_2"/>
    <property type="match status" value="1"/>
</dbReference>
<feature type="signal peptide" evidence="12">
    <location>
        <begin position="1"/>
        <end position="22"/>
    </location>
</feature>
<dbReference type="InterPro" id="IPR036942">
    <property type="entry name" value="Beta-barrel_TonB_sf"/>
</dbReference>
<comment type="similarity">
    <text evidence="11">Belongs to the TonB-dependent receptor family.</text>
</comment>
<organism evidence="14 15">
    <name type="scientific">Prolixibacter denitrificans</name>
    <dbReference type="NCBI Taxonomy" id="1541063"/>
    <lineage>
        <taxon>Bacteria</taxon>
        <taxon>Pseudomonadati</taxon>
        <taxon>Bacteroidota</taxon>
        <taxon>Bacteroidia</taxon>
        <taxon>Marinilabiliales</taxon>
        <taxon>Prolixibacteraceae</taxon>
        <taxon>Prolixibacter</taxon>
    </lineage>
</organism>
<sequence>MKTNIFLVHFLALMMLSLTSMAQGTGTLSGKVTESDNGNPLPGAQVYVDGTTNGTITDGNGHYSLSLPAGTSTVSVSFVGYTKQTTKVTIQEGKTLTKNFGLSADLFNLNDVVVTATFSKRTQFDSPLSMTEMDSKKLEKLTSNSQADILRTVPGITAEGGGGEVASNVFVRGLPSGGQYQFTPIQIDGIPILSAFGLNSSAHDVYFRNDLGFRNMEFVKGGVSTLFGAGSVAGIINYSSITGSAIPENKIQLEWADGGRARADVLSSGQINKTTFYAFSGFLRYDEGPLKTGLKTVGGQFRGNIKKMLNDGKGAFTLYGQYIDDKVVFYLPYPLKNNNGNYSRPKGNDGKTVYTTLTGEATDFSFDTPYGVHKSQISNGVMTKGGYLMADFNYNFDNDWVLKVKTKYASYQHQFNLFLDGDGVHNVPELQSDYLAARGLPANATFTYVSTGQPLKPTDLLFQNRILDRNRPMQELVGEFNLSKNFAWGSANHNLTIGTFNSYTSARDDDYIYSYLGDFRNEPKMVNVTYQENGATQHYTEGGYIVGSGSQTSNKVNAMQKSAGYLADEIKWNRFNLDVGLRYEHAKGFITSETGIGSNTFDKGTVQTNGFALAMAGLYKLSHQANLYANFSKGYFFPEIRSVKFISPGVTQSYKPEKIYQAEAGAKFGFKNFAANLGTYYVTLGDRRSVDFVNDGAGGVIEQVSVQSTRTIGLEAYASYYLTKKLNFYGNLTVQNHEYTKVEGNPGQVGNWLRRQPRAMGMLGIAYNDGVFDAGLSDNFIGKRFANDANTVKLDPYSIMRLDAGYTTMLGKTQSFRLGVSVFNLANSVGITEGSPRQGNSQISGGDFFVGRPILPRRVYVRATFNF</sequence>
<dbReference type="PANTHER" id="PTHR32552:SF89">
    <property type="entry name" value="CATECHOLATE SIDEROPHORE RECEPTOR FIU"/>
    <property type="match status" value="1"/>
</dbReference>
<evidence type="ECO:0000256" key="5">
    <source>
        <dbReference type="ARBA" id="ARBA00022692"/>
    </source>
</evidence>
<dbReference type="Proteomes" id="UP000240621">
    <property type="component" value="Unassembled WGS sequence"/>
</dbReference>
<proteinExistence type="inferred from homology"/>
<keyword evidence="2 11" id="KW-0813">Transport</keyword>
<dbReference type="SUPFAM" id="SSF49464">
    <property type="entry name" value="Carboxypeptidase regulatory domain-like"/>
    <property type="match status" value="1"/>
</dbReference>
<keyword evidence="5 11" id="KW-0812">Transmembrane</keyword>
<dbReference type="Pfam" id="PF07715">
    <property type="entry name" value="Plug"/>
    <property type="match status" value="1"/>
</dbReference>